<dbReference type="EMBL" id="FNTJ01000003">
    <property type="protein sequence ID" value="SED32508.1"/>
    <property type="molecule type" value="Genomic_DNA"/>
</dbReference>
<protein>
    <submittedName>
        <fullName evidence="1">Uncharacterized protein</fullName>
    </submittedName>
</protein>
<name>A0A1H4ZS62_9PSED</name>
<organism evidence="1 2">
    <name type="scientific">Pseudomonas saponiphila</name>
    <dbReference type="NCBI Taxonomy" id="556534"/>
    <lineage>
        <taxon>Bacteria</taxon>
        <taxon>Pseudomonadati</taxon>
        <taxon>Pseudomonadota</taxon>
        <taxon>Gammaproteobacteria</taxon>
        <taxon>Pseudomonadales</taxon>
        <taxon>Pseudomonadaceae</taxon>
        <taxon>Pseudomonas</taxon>
    </lineage>
</organism>
<evidence type="ECO:0000313" key="1">
    <source>
        <dbReference type="EMBL" id="SED32508.1"/>
    </source>
</evidence>
<dbReference type="Proteomes" id="UP000198982">
    <property type="component" value="Unassembled WGS sequence"/>
</dbReference>
<gene>
    <name evidence="1" type="ORF">SAMN05216178_6788</name>
</gene>
<proteinExistence type="predicted"/>
<sequence length="29" mass="3264">MSINFVCTLILLLGAFGVWMYVECKKGQV</sequence>
<keyword evidence="2" id="KW-1185">Reference proteome</keyword>
<accession>A0A1H4ZS62</accession>
<dbReference type="AlphaFoldDB" id="A0A1H4ZS62"/>
<evidence type="ECO:0000313" key="2">
    <source>
        <dbReference type="Proteomes" id="UP000198982"/>
    </source>
</evidence>
<reference evidence="2" key="1">
    <citation type="submission" date="2016-10" db="EMBL/GenBank/DDBJ databases">
        <authorList>
            <person name="Varghese N."/>
            <person name="Submissions S."/>
        </authorList>
    </citation>
    <scope>NUCLEOTIDE SEQUENCE [LARGE SCALE GENOMIC DNA]</scope>
    <source>
        <strain evidence="2">DSM 9751</strain>
    </source>
</reference>